<keyword evidence="2" id="KW-1185">Reference proteome</keyword>
<dbReference type="EMBL" id="BAAAOF010000001">
    <property type="protein sequence ID" value="GAA1913611.1"/>
    <property type="molecule type" value="Genomic_DNA"/>
</dbReference>
<dbReference type="Proteomes" id="UP001501343">
    <property type="component" value="Unassembled WGS sequence"/>
</dbReference>
<gene>
    <name evidence="1" type="ORF">GCM10009775_02860</name>
</gene>
<proteinExistence type="predicted"/>
<reference evidence="1 2" key="1">
    <citation type="journal article" date="2019" name="Int. J. Syst. Evol. Microbiol.">
        <title>The Global Catalogue of Microorganisms (GCM) 10K type strain sequencing project: providing services to taxonomists for standard genome sequencing and annotation.</title>
        <authorList>
            <consortium name="The Broad Institute Genomics Platform"/>
            <consortium name="The Broad Institute Genome Sequencing Center for Infectious Disease"/>
            <person name="Wu L."/>
            <person name="Ma J."/>
        </authorList>
    </citation>
    <scope>NUCLEOTIDE SEQUENCE [LARGE SCALE GENOMIC DNA]</scope>
    <source>
        <strain evidence="1 2">JCM 14900</strain>
    </source>
</reference>
<evidence type="ECO:0000313" key="1">
    <source>
        <dbReference type="EMBL" id="GAA1913611.1"/>
    </source>
</evidence>
<sequence>MTAAAVETEPTNGDLLAKLEGLVAQMEHMSASLSRYIARESDPNAS</sequence>
<name>A0ABN2P7V7_9MICO</name>
<organism evidence="1 2">
    <name type="scientific">Microbacterium aoyamense</name>
    <dbReference type="NCBI Taxonomy" id="344166"/>
    <lineage>
        <taxon>Bacteria</taxon>
        <taxon>Bacillati</taxon>
        <taxon>Actinomycetota</taxon>
        <taxon>Actinomycetes</taxon>
        <taxon>Micrococcales</taxon>
        <taxon>Microbacteriaceae</taxon>
        <taxon>Microbacterium</taxon>
    </lineage>
</organism>
<evidence type="ECO:0000313" key="2">
    <source>
        <dbReference type="Proteomes" id="UP001501343"/>
    </source>
</evidence>
<comment type="caution">
    <text evidence="1">The sequence shown here is derived from an EMBL/GenBank/DDBJ whole genome shotgun (WGS) entry which is preliminary data.</text>
</comment>
<protein>
    <submittedName>
        <fullName evidence="1">Uncharacterized protein</fullName>
    </submittedName>
</protein>
<accession>A0ABN2P7V7</accession>